<gene>
    <name evidence="2" type="ORF">BdWA1_001129</name>
</gene>
<keyword evidence="1" id="KW-0175">Coiled coil</keyword>
<dbReference type="AlphaFoldDB" id="A0AAD9PNQ4"/>
<evidence type="ECO:0000313" key="2">
    <source>
        <dbReference type="EMBL" id="KAK2198124.1"/>
    </source>
</evidence>
<dbReference type="EMBL" id="JALLKP010000001">
    <property type="protein sequence ID" value="KAK2198124.1"/>
    <property type="molecule type" value="Genomic_DNA"/>
</dbReference>
<reference evidence="2" key="1">
    <citation type="journal article" date="2023" name="Nat. Microbiol.">
        <title>Babesia duncani multi-omics identifies virulence factors and drug targets.</title>
        <authorList>
            <person name="Singh P."/>
            <person name="Lonardi S."/>
            <person name="Liang Q."/>
            <person name="Vydyam P."/>
            <person name="Khabirova E."/>
            <person name="Fang T."/>
            <person name="Gihaz S."/>
            <person name="Thekkiniath J."/>
            <person name="Munshi M."/>
            <person name="Abel S."/>
            <person name="Ciampossin L."/>
            <person name="Batugedara G."/>
            <person name="Gupta M."/>
            <person name="Lu X.M."/>
            <person name="Lenz T."/>
            <person name="Chakravarty S."/>
            <person name="Cornillot E."/>
            <person name="Hu Y."/>
            <person name="Ma W."/>
            <person name="Gonzalez L.M."/>
            <person name="Sanchez S."/>
            <person name="Estrada K."/>
            <person name="Sanchez-Flores A."/>
            <person name="Montero E."/>
            <person name="Harb O.S."/>
            <person name="Le Roch K.G."/>
            <person name="Mamoun C.B."/>
        </authorList>
    </citation>
    <scope>NUCLEOTIDE SEQUENCE</scope>
    <source>
        <strain evidence="2">WA1</strain>
    </source>
</reference>
<name>A0AAD9PNQ4_9APIC</name>
<dbReference type="Proteomes" id="UP001214638">
    <property type="component" value="Unassembled WGS sequence"/>
</dbReference>
<comment type="caution">
    <text evidence="2">The sequence shown here is derived from an EMBL/GenBank/DDBJ whole genome shotgun (WGS) entry which is preliminary data.</text>
</comment>
<accession>A0AAD9PNQ4</accession>
<dbReference type="KEGG" id="bdw:94335427"/>
<sequence>MTLASKRWSTHCLELISSRIDHLDAKHAAIIEKTLNAHEKLEQKLSSIEKSLLKIEESIVTSDGENCRVITEIETRLDKGILDLQNHSYNYIQDFEKRIGEYVVVRIKDLTPYSSNSNDSDVDALSTRYSNLKELHEECNKIVADAMKRIVTVQQNIIEAISFETRKLHEARDVYAKIKTLHLHEITREFDSIKAKMIEHIDDMKTSREHFDDVILERLEQKINPVEYILVAIVDEGFNK</sequence>
<evidence type="ECO:0000313" key="3">
    <source>
        <dbReference type="Proteomes" id="UP001214638"/>
    </source>
</evidence>
<proteinExistence type="predicted"/>
<protein>
    <submittedName>
        <fullName evidence="2">Uncharacterized protein</fullName>
    </submittedName>
</protein>
<evidence type="ECO:0000256" key="1">
    <source>
        <dbReference type="SAM" id="Coils"/>
    </source>
</evidence>
<keyword evidence="3" id="KW-1185">Reference proteome</keyword>
<dbReference type="GeneID" id="94335427"/>
<dbReference type="RefSeq" id="XP_067804966.1">
    <property type="nucleotide sequence ID" value="XM_067946175.1"/>
</dbReference>
<organism evidence="2 3">
    <name type="scientific">Babesia duncani</name>
    <dbReference type="NCBI Taxonomy" id="323732"/>
    <lineage>
        <taxon>Eukaryota</taxon>
        <taxon>Sar</taxon>
        <taxon>Alveolata</taxon>
        <taxon>Apicomplexa</taxon>
        <taxon>Aconoidasida</taxon>
        <taxon>Piroplasmida</taxon>
        <taxon>Babesiidae</taxon>
        <taxon>Babesia</taxon>
    </lineage>
</organism>
<feature type="coiled-coil region" evidence="1">
    <location>
        <begin position="31"/>
        <end position="58"/>
    </location>
</feature>